<dbReference type="RefSeq" id="WP_166636688.1">
    <property type="nucleotide sequence ID" value="NZ_SNYI01000002.1"/>
</dbReference>
<proteinExistence type="predicted"/>
<dbReference type="SUPFAM" id="SSF50475">
    <property type="entry name" value="FMN-binding split barrel"/>
    <property type="match status" value="1"/>
</dbReference>
<dbReference type="AlphaFoldDB" id="A0A4R6TKS1"/>
<protein>
    <recommendedName>
        <fullName evidence="3">Flavin mononucleotide-binding protein</fullName>
    </recommendedName>
</protein>
<gene>
    <name evidence="1" type="ORF">CLV82_1773</name>
</gene>
<keyword evidence="2" id="KW-1185">Reference proteome</keyword>
<evidence type="ECO:0008006" key="3">
    <source>
        <dbReference type="Google" id="ProtNLM"/>
    </source>
</evidence>
<dbReference type="Proteomes" id="UP000295468">
    <property type="component" value="Unassembled WGS sequence"/>
</dbReference>
<dbReference type="Gene3D" id="2.30.110.10">
    <property type="entry name" value="Electron Transport, Fmn-binding Protein, Chain A"/>
    <property type="match status" value="1"/>
</dbReference>
<organism evidence="1 2">
    <name type="scientific">Zeaxanthinibacter enoshimensis</name>
    <dbReference type="NCBI Taxonomy" id="392009"/>
    <lineage>
        <taxon>Bacteria</taxon>
        <taxon>Pseudomonadati</taxon>
        <taxon>Bacteroidota</taxon>
        <taxon>Flavobacteriia</taxon>
        <taxon>Flavobacteriales</taxon>
        <taxon>Flavobacteriaceae</taxon>
        <taxon>Zeaxanthinibacter</taxon>
    </lineage>
</organism>
<comment type="caution">
    <text evidence="1">The sequence shown here is derived from an EMBL/GenBank/DDBJ whole genome shotgun (WGS) entry which is preliminary data.</text>
</comment>
<sequence length="149" mass="16742">MKDLSKKECLEILRSNYVGRIAYSASGSAEIVPITFFYDPEHHAIISYSGPGSKISAMRDNKEVAFQVDEIASLDSWKSILLHGEYEELSGINAKQQLHTFAEGVKQLLVKKEGRNAKYLEEFSSKVSPDSIPIVYRINISEIKGKCRD</sequence>
<dbReference type="InterPro" id="IPR012349">
    <property type="entry name" value="Split_barrel_FMN-bd"/>
</dbReference>
<evidence type="ECO:0000313" key="1">
    <source>
        <dbReference type="EMBL" id="TDQ31072.1"/>
    </source>
</evidence>
<dbReference type="EMBL" id="SNYI01000002">
    <property type="protein sequence ID" value="TDQ31072.1"/>
    <property type="molecule type" value="Genomic_DNA"/>
</dbReference>
<accession>A0A4R6TKS1</accession>
<dbReference type="Pfam" id="PF12900">
    <property type="entry name" value="Pyridox_ox_2"/>
    <property type="match status" value="1"/>
</dbReference>
<reference evidence="1 2" key="1">
    <citation type="submission" date="2019-03" db="EMBL/GenBank/DDBJ databases">
        <title>Genomic Encyclopedia of Archaeal and Bacterial Type Strains, Phase II (KMG-II): from individual species to whole genera.</title>
        <authorList>
            <person name="Goeker M."/>
        </authorList>
    </citation>
    <scope>NUCLEOTIDE SEQUENCE [LARGE SCALE GENOMIC DNA]</scope>
    <source>
        <strain evidence="1 2">DSM 18435</strain>
    </source>
</reference>
<evidence type="ECO:0000313" key="2">
    <source>
        <dbReference type="Proteomes" id="UP000295468"/>
    </source>
</evidence>
<name>A0A4R6TKS1_9FLAO</name>
<dbReference type="InterPro" id="IPR024747">
    <property type="entry name" value="Pyridox_Oxase-rel"/>
</dbReference>